<protein>
    <submittedName>
        <fullName evidence="1">Uncharacterized protein</fullName>
    </submittedName>
</protein>
<reference evidence="1 2" key="1">
    <citation type="journal article" date="2023" name="G3 (Bethesda)">
        <title>A chromosome-level genome assembly of Zasmidium syzygii isolated from banana leaves.</title>
        <authorList>
            <person name="van Westerhoven A.C."/>
            <person name="Mehrabi R."/>
            <person name="Talebi R."/>
            <person name="Steentjes M.B.F."/>
            <person name="Corcolon B."/>
            <person name="Chong P.A."/>
            <person name="Kema G.H.J."/>
            <person name="Seidl M.F."/>
        </authorList>
    </citation>
    <scope>NUCLEOTIDE SEQUENCE [LARGE SCALE GENOMIC DNA]</scope>
    <source>
        <strain evidence="1 2">P124</strain>
    </source>
</reference>
<keyword evidence="2" id="KW-1185">Reference proteome</keyword>
<proteinExistence type="predicted"/>
<evidence type="ECO:0000313" key="1">
    <source>
        <dbReference type="EMBL" id="KAK4500788.1"/>
    </source>
</evidence>
<name>A0ABR0EI28_ZASCE</name>
<dbReference type="Proteomes" id="UP001305779">
    <property type="component" value="Unassembled WGS sequence"/>
</dbReference>
<accession>A0ABR0EI28</accession>
<sequence length="190" mass="21950">MKQLFVLQRVSKKWQEVICDSPALQMKMFLRPCSVPIRPLLETEDNFPLYTPKLRLNPAAGMRRFWGEPRHPVAGRDKPTDFGAWEVGKMNGSENIEYFIYNNQGLRWGDLHRGMENFERGYLREHGSTPPAGTVNIGFRVKTSSLGDEVRNILDVCRGRQDWVGLCGCLWILQEEDDYENAPPDRTVKH</sequence>
<organism evidence="1 2">
    <name type="scientific">Zasmidium cellare</name>
    <name type="common">Wine cellar mold</name>
    <name type="synonym">Racodium cellare</name>
    <dbReference type="NCBI Taxonomy" id="395010"/>
    <lineage>
        <taxon>Eukaryota</taxon>
        <taxon>Fungi</taxon>
        <taxon>Dikarya</taxon>
        <taxon>Ascomycota</taxon>
        <taxon>Pezizomycotina</taxon>
        <taxon>Dothideomycetes</taxon>
        <taxon>Dothideomycetidae</taxon>
        <taxon>Mycosphaerellales</taxon>
        <taxon>Mycosphaerellaceae</taxon>
        <taxon>Zasmidium</taxon>
    </lineage>
</organism>
<gene>
    <name evidence="1" type="ORF">PRZ48_008980</name>
</gene>
<dbReference type="EMBL" id="JAXOVC010000006">
    <property type="protein sequence ID" value="KAK4500788.1"/>
    <property type="molecule type" value="Genomic_DNA"/>
</dbReference>
<evidence type="ECO:0000313" key="2">
    <source>
        <dbReference type="Proteomes" id="UP001305779"/>
    </source>
</evidence>
<comment type="caution">
    <text evidence="1">The sequence shown here is derived from an EMBL/GenBank/DDBJ whole genome shotgun (WGS) entry which is preliminary data.</text>
</comment>